<keyword evidence="8" id="KW-1185">Reference proteome</keyword>
<dbReference type="InterPro" id="IPR009057">
    <property type="entry name" value="Homeodomain-like_sf"/>
</dbReference>
<evidence type="ECO:0000256" key="4">
    <source>
        <dbReference type="PROSITE-ProRule" id="PRU00335"/>
    </source>
</evidence>
<dbReference type="PANTHER" id="PTHR47506">
    <property type="entry name" value="TRANSCRIPTIONAL REGULATORY PROTEIN"/>
    <property type="match status" value="1"/>
</dbReference>
<feature type="compositionally biased region" description="Basic and acidic residues" evidence="5">
    <location>
        <begin position="95"/>
        <end position="107"/>
    </location>
</feature>
<dbReference type="SUPFAM" id="SSF48498">
    <property type="entry name" value="Tetracyclin repressor-like, C-terminal domain"/>
    <property type="match status" value="1"/>
</dbReference>
<feature type="compositionally biased region" description="Basic and acidic residues" evidence="5">
    <location>
        <begin position="53"/>
        <end position="70"/>
    </location>
</feature>
<reference evidence="7 8" key="1">
    <citation type="submission" date="2019-10" db="EMBL/GenBank/DDBJ databases">
        <title>Genome diversity of Sutterella seckii.</title>
        <authorList>
            <person name="Chaplin A.V."/>
            <person name="Sokolova S.R."/>
            <person name="Mosin K.A."/>
            <person name="Ivanova E.L."/>
            <person name="Kochetkova T.O."/>
            <person name="Goltsov A.Y."/>
            <person name="Trofimov D.Y."/>
            <person name="Efimov B.A."/>
        </authorList>
    </citation>
    <scope>NUCLEOTIDE SEQUENCE [LARGE SCALE GENOMIC DNA]</scope>
    <source>
        <strain evidence="7 8">ASD3426</strain>
    </source>
</reference>
<dbReference type="InterPro" id="IPR036271">
    <property type="entry name" value="Tet_transcr_reg_TetR-rel_C_sf"/>
</dbReference>
<organism evidence="7 8">
    <name type="scientific">Sutterella seckii</name>
    <dbReference type="NCBI Taxonomy" id="1944635"/>
    <lineage>
        <taxon>Bacteria</taxon>
        <taxon>Pseudomonadati</taxon>
        <taxon>Pseudomonadota</taxon>
        <taxon>Betaproteobacteria</taxon>
        <taxon>Burkholderiales</taxon>
        <taxon>Sutterellaceae</taxon>
        <taxon>Sutterella</taxon>
    </lineage>
</organism>
<evidence type="ECO:0000313" key="8">
    <source>
        <dbReference type="Proteomes" id="UP000469462"/>
    </source>
</evidence>
<keyword evidence="1" id="KW-0805">Transcription regulation</keyword>
<feature type="compositionally biased region" description="Basic and acidic residues" evidence="5">
    <location>
        <begin position="114"/>
        <end position="134"/>
    </location>
</feature>
<protein>
    <submittedName>
        <fullName evidence="7">TetR family transcriptional regulator</fullName>
    </submittedName>
</protein>
<feature type="domain" description="HTH tetR-type" evidence="6">
    <location>
        <begin position="219"/>
        <end position="279"/>
    </location>
</feature>
<dbReference type="InterPro" id="IPR001647">
    <property type="entry name" value="HTH_TetR"/>
</dbReference>
<accession>A0AAI9SE45</accession>
<dbReference type="AlphaFoldDB" id="A0AAI9SE45"/>
<dbReference type="Proteomes" id="UP000469462">
    <property type="component" value="Unassembled WGS sequence"/>
</dbReference>
<feature type="DNA-binding region" description="H-T-H motif" evidence="4">
    <location>
        <begin position="242"/>
        <end position="261"/>
    </location>
</feature>
<evidence type="ECO:0000313" key="7">
    <source>
        <dbReference type="EMBL" id="KAB7652947.1"/>
    </source>
</evidence>
<comment type="caution">
    <text evidence="7">The sequence shown here is derived from an EMBL/GenBank/DDBJ whole genome shotgun (WGS) entry which is preliminary data.</text>
</comment>
<dbReference type="GO" id="GO:0003677">
    <property type="term" value="F:DNA binding"/>
    <property type="evidence" value="ECO:0007669"/>
    <property type="project" value="UniProtKB-UniRule"/>
</dbReference>
<sequence length="392" mass="45594">MERREDRLPAPRFNHAGSNIHCDVEEYEPEAHEPESNGRNDAARQRHRKREWKRREKDAEKHKAFSEERHHPRPRPMNQNRRKDERRNGTKRKPEKNEAHFCNREPESLTNGGRSRDPCRHQEAPRKEGGKERFARTKYPKSAFCCFSEHAFTSRIYICTYVPKANRILPVFIAICTSVHYGEISSIHSFSKRSFLMPAASPADHADNAPERAARRYDPERRRRIIASALEVIARHGVEGASIRLVAKEADVPLGSMTYHFRGREELLYEAMQSFIDELSALTFPRLETAKTREEALEVLSDYLCWPVDKRLLLLTYELYAYAARNEAVKPLVAEFQEKVRLELMRFFPKHVASILNALVDGACIHRAYDEDPPAREEYLEVIRRLAGLSPH</sequence>
<dbReference type="Pfam" id="PF17940">
    <property type="entry name" value="TetR_C_31"/>
    <property type="match status" value="1"/>
</dbReference>
<dbReference type="Pfam" id="PF00440">
    <property type="entry name" value="TetR_N"/>
    <property type="match status" value="1"/>
</dbReference>
<feature type="region of interest" description="Disordered" evidence="5">
    <location>
        <begin position="1"/>
        <end position="134"/>
    </location>
</feature>
<evidence type="ECO:0000256" key="5">
    <source>
        <dbReference type="SAM" id="MobiDB-lite"/>
    </source>
</evidence>
<feature type="compositionally biased region" description="Basic and acidic residues" evidence="5">
    <location>
        <begin position="29"/>
        <end position="44"/>
    </location>
</feature>
<dbReference type="PROSITE" id="PS50977">
    <property type="entry name" value="HTH_TETR_2"/>
    <property type="match status" value="1"/>
</dbReference>
<dbReference type="EMBL" id="WEHW01000001">
    <property type="protein sequence ID" value="KAB7652947.1"/>
    <property type="molecule type" value="Genomic_DNA"/>
</dbReference>
<evidence type="ECO:0000259" key="6">
    <source>
        <dbReference type="PROSITE" id="PS50977"/>
    </source>
</evidence>
<gene>
    <name evidence="7" type="ORF">GBM96_00060</name>
</gene>
<proteinExistence type="predicted"/>
<evidence type="ECO:0000256" key="3">
    <source>
        <dbReference type="ARBA" id="ARBA00023163"/>
    </source>
</evidence>
<evidence type="ECO:0000256" key="2">
    <source>
        <dbReference type="ARBA" id="ARBA00023125"/>
    </source>
</evidence>
<dbReference type="InterPro" id="IPR041583">
    <property type="entry name" value="TetR_C_31"/>
</dbReference>
<dbReference type="SUPFAM" id="SSF46689">
    <property type="entry name" value="Homeodomain-like"/>
    <property type="match status" value="1"/>
</dbReference>
<evidence type="ECO:0000256" key="1">
    <source>
        <dbReference type="ARBA" id="ARBA00023015"/>
    </source>
</evidence>
<name>A0AAI9SE45_9BURK</name>
<dbReference type="PANTHER" id="PTHR47506:SF6">
    <property type="entry name" value="HTH-TYPE TRANSCRIPTIONAL REPRESSOR NEMR"/>
    <property type="match status" value="1"/>
</dbReference>
<keyword evidence="2 4" id="KW-0238">DNA-binding</keyword>
<keyword evidence="3" id="KW-0804">Transcription</keyword>
<dbReference type="Gene3D" id="1.10.357.10">
    <property type="entry name" value="Tetracycline Repressor, domain 2"/>
    <property type="match status" value="1"/>
</dbReference>
<dbReference type="PRINTS" id="PR00455">
    <property type="entry name" value="HTHTETR"/>
</dbReference>